<protein>
    <submittedName>
        <fullName evidence="2">Uncharacterized protein</fullName>
    </submittedName>
</protein>
<dbReference type="AlphaFoldDB" id="A0A843WCY3"/>
<reference evidence="2" key="1">
    <citation type="submission" date="2017-07" db="EMBL/GenBank/DDBJ databases">
        <title>Taro Niue Genome Assembly and Annotation.</title>
        <authorList>
            <person name="Atibalentja N."/>
            <person name="Keating K."/>
            <person name="Fields C.J."/>
        </authorList>
    </citation>
    <scope>NUCLEOTIDE SEQUENCE</scope>
    <source>
        <strain evidence="2">Niue_2</strain>
        <tissue evidence="2">Leaf</tissue>
    </source>
</reference>
<comment type="caution">
    <text evidence="2">The sequence shown here is derived from an EMBL/GenBank/DDBJ whole genome shotgun (WGS) entry which is preliminary data.</text>
</comment>
<sequence>MLVESSALLWSEGARRHPTAIHNHHHHHRNILLSSLTTNTVVPALHAMGVAYPHPPPSTAGFGQVIGEHASSDGDGDDLGTHLADD</sequence>
<evidence type="ECO:0000313" key="3">
    <source>
        <dbReference type="Proteomes" id="UP000652761"/>
    </source>
</evidence>
<keyword evidence="3" id="KW-1185">Reference proteome</keyword>
<organism evidence="2 3">
    <name type="scientific">Colocasia esculenta</name>
    <name type="common">Wild taro</name>
    <name type="synonym">Arum esculentum</name>
    <dbReference type="NCBI Taxonomy" id="4460"/>
    <lineage>
        <taxon>Eukaryota</taxon>
        <taxon>Viridiplantae</taxon>
        <taxon>Streptophyta</taxon>
        <taxon>Embryophyta</taxon>
        <taxon>Tracheophyta</taxon>
        <taxon>Spermatophyta</taxon>
        <taxon>Magnoliopsida</taxon>
        <taxon>Liliopsida</taxon>
        <taxon>Araceae</taxon>
        <taxon>Aroideae</taxon>
        <taxon>Colocasieae</taxon>
        <taxon>Colocasia</taxon>
    </lineage>
</organism>
<accession>A0A843WCY3</accession>
<evidence type="ECO:0000256" key="1">
    <source>
        <dbReference type="SAM" id="MobiDB-lite"/>
    </source>
</evidence>
<feature type="region of interest" description="Disordered" evidence="1">
    <location>
        <begin position="59"/>
        <end position="86"/>
    </location>
</feature>
<dbReference type="Proteomes" id="UP000652761">
    <property type="component" value="Unassembled WGS sequence"/>
</dbReference>
<gene>
    <name evidence="2" type="ORF">Taro_034790</name>
</gene>
<evidence type="ECO:0000313" key="2">
    <source>
        <dbReference type="EMBL" id="MQM02034.1"/>
    </source>
</evidence>
<proteinExistence type="predicted"/>
<dbReference type="EMBL" id="NMUH01002778">
    <property type="protein sequence ID" value="MQM02034.1"/>
    <property type="molecule type" value="Genomic_DNA"/>
</dbReference>
<name>A0A843WCY3_COLES</name>